<dbReference type="STRING" id="536979.SAMN04488055_2272"/>
<evidence type="ECO:0000313" key="2">
    <source>
        <dbReference type="Proteomes" id="UP000185003"/>
    </source>
</evidence>
<organism evidence="1 2">
    <name type="scientific">Chitinophaga niabensis</name>
    <dbReference type="NCBI Taxonomy" id="536979"/>
    <lineage>
        <taxon>Bacteria</taxon>
        <taxon>Pseudomonadati</taxon>
        <taxon>Bacteroidota</taxon>
        <taxon>Chitinophagia</taxon>
        <taxon>Chitinophagales</taxon>
        <taxon>Chitinophagaceae</taxon>
        <taxon>Chitinophaga</taxon>
    </lineage>
</organism>
<name>A0A1N6FKM7_9BACT</name>
<reference evidence="1 2" key="1">
    <citation type="submission" date="2016-11" db="EMBL/GenBank/DDBJ databases">
        <authorList>
            <person name="Jaros S."/>
            <person name="Januszkiewicz K."/>
            <person name="Wedrychowicz H."/>
        </authorList>
    </citation>
    <scope>NUCLEOTIDE SEQUENCE [LARGE SCALE GENOMIC DNA]</scope>
    <source>
        <strain evidence="1 2">DSM 24787</strain>
    </source>
</reference>
<accession>A0A1N6FKM7</accession>
<dbReference type="AlphaFoldDB" id="A0A1N6FKM7"/>
<dbReference type="Proteomes" id="UP000185003">
    <property type="component" value="Unassembled WGS sequence"/>
</dbReference>
<keyword evidence="2" id="KW-1185">Reference proteome</keyword>
<gene>
    <name evidence="1" type="ORF">SAMN04488055_2272</name>
</gene>
<evidence type="ECO:0000313" key="1">
    <source>
        <dbReference type="EMBL" id="SIN95827.1"/>
    </source>
</evidence>
<dbReference type="RefSeq" id="WP_074239339.1">
    <property type="nucleotide sequence ID" value="NZ_FSRA01000001.1"/>
</dbReference>
<dbReference type="OrthoDB" id="647355at2"/>
<proteinExistence type="predicted"/>
<dbReference type="EMBL" id="FSRA01000001">
    <property type="protein sequence ID" value="SIN95827.1"/>
    <property type="molecule type" value="Genomic_DNA"/>
</dbReference>
<sequence>MKIALCFILTLTSLYAQSQNKEQKWLEDWFRAWELVDRQLLLLPADKPPEMIFYDDTRVYTTSLISCAPIKGPGMYGQPLYWRRGPHGDTLTLPDGQRVPVGLMSFAASTPEGQSFFVMAAPAFWKAAGIESSAFTLDKMLTGVFLHEFTHTRQQKGFGRLVDSIERVHTFQEVPLSDDIVQGYFKGDSGYVRSFREEIDAFYTAAATTDKKQAKEAVRKGLALLKARQAKYFTGNREILKTLDDIFLSMEGLGQYVAVYWLMHPRGGNVKRDAAIAGFRRKRNQWSQEEGLAMFLALTRLKEKDWVKYQFNKKPRTIVELLEQESGDRF</sequence>
<protein>
    <submittedName>
        <fullName evidence="1">Uncharacterized protein</fullName>
    </submittedName>
</protein>